<sequence>MTKARQRRRHSGSNNIVFIIIRPGYDGQMKNERQLEAMTLCNVLLITRRAEQLKAYLEQKLQENSENEETKGWRVSVLSDELLSIPRSSYDESRLEKPARSALLSAIVRDLSKNTILIVDSLNYIKGFRYQMYCAAREVGVRVATVGPVFVVATSDMCKEWNQKREDRYSDATFDNLIQRYEEPNSMVRWDAPLFTVPWSDETVPGEDIWRAITLGDKRPANQAVASIAKPPSDALQVLDQTTASVVGAIMSAQSTLGGSGGTVSLVGNSRLPNITLPSRHVSLPELSRHKRQFVAARKKAVTQGLAGNKGEMDWDAESVAKKFVEYLEENLAP</sequence>
<keyword evidence="5" id="KW-1185">Reference proteome</keyword>
<evidence type="ECO:0000313" key="5">
    <source>
        <dbReference type="Proteomes" id="UP000011668"/>
    </source>
</evidence>
<reference evidence="4 5" key="1">
    <citation type="journal article" date="2013" name="Nat. Commun.">
        <title>The evolution and pathogenic mechanisms of the rice sheath blight pathogen.</title>
        <authorList>
            <person name="Zheng A."/>
            <person name="Lin R."/>
            <person name="Xu L."/>
            <person name="Qin P."/>
            <person name="Tang C."/>
            <person name="Ai P."/>
            <person name="Zhang D."/>
            <person name="Liu Y."/>
            <person name="Sun Z."/>
            <person name="Feng H."/>
            <person name="Wang Y."/>
            <person name="Chen Y."/>
            <person name="Liang X."/>
            <person name="Fu R."/>
            <person name="Li Q."/>
            <person name="Zhang J."/>
            <person name="Yu X."/>
            <person name="Xie Z."/>
            <person name="Ding L."/>
            <person name="Guan P."/>
            <person name="Tang J."/>
            <person name="Liang Y."/>
            <person name="Wang S."/>
            <person name="Deng Q."/>
            <person name="Li S."/>
            <person name="Zhu J."/>
            <person name="Wang L."/>
            <person name="Liu H."/>
            <person name="Li P."/>
        </authorList>
    </citation>
    <scope>NUCLEOTIDE SEQUENCE [LARGE SCALE GENOMIC DNA]</scope>
    <source>
        <strain evidence="5">AG-1 IA</strain>
    </source>
</reference>
<dbReference type="HOGENOM" id="CLU_027147_1_1_1"/>
<evidence type="ECO:0000256" key="1">
    <source>
        <dbReference type="ARBA" id="ARBA00022741"/>
    </source>
</evidence>
<dbReference type="Gene3D" id="3.40.50.300">
    <property type="entry name" value="P-loop containing nucleotide triphosphate hydrolases"/>
    <property type="match status" value="1"/>
</dbReference>
<dbReference type="AlphaFoldDB" id="L8WLR8"/>
<comment type="similarity">
    <text evidence="3">Belongs to the KTI12 family.</text>
</comment>
<comment type="caution">
    <text evidence="4">The sequence shown here is derived from an EMBL/GenBank/DDBJ whole genome shotgun (WGS) entry which is preliminary data.</text>
</comment>
<proteinExistence type="inferred from homology"/>
<dbReference type="STRING" id="983506.L8WLR8"/>
<keyword evidence="1" id="KW-0547">Nucleotide-binding</keyword>
<dbReference type="EMBL" id="AFRT01002490">
    <property type="protein sequence ID" value="ELU37712.1"/>
    <property type="molecule type" value="Genomic_DNA"/>
</dbReference>
<organism evidence="4 5">
    <name type="scientific">Thanatephorus cucumeris (strain AG1-IA)</name>
    <name type="common">Rice sheath blight fungus</name>
    <name type="synonym">Rhizoctonia solani</name>
    <dbReference type="NCBI Taxonomy" id="983506"/>
    <lineage>
        <taxon>Eukaryota</taxon>
        <taxon>Fungi</taxon>
        <taxon>Dikarya</taxon>
        <taxon>Basidiomycota</taxon>
        <taxon>Agaricomycotina</taxon>
        <taxon>Agaricomycetes</taxon>
        <taxon>Cantharellales</taxon>
        <taxon>Ceratobasidiaceae</taxon>
        <taxon>Rhizoctonia</taxon>
        <taxon>Rhizoctonia solani AG-1</taxon>
    </lineage>
</organism>
<dbReference type="InterPro" id="IPR013641">
    <property type="entry name" value="KTI12/PSTK"/>
</dbReference>
<gene>
    <name evidence="4" type="ORF">AG1IA_08264</name>
</gene>
<dbReference type="GO" id="GO:0005524">
    <property type="term" value="F:ATP binding"/>
    <property type="evidence" value="ECO:0007669"/>
    <property type="project" value="UniProtKB-KW"/>
</dbReference>
<name>L8WLR8_THACA</name>
<dbReference type="Proteomes" id="UP000011668">
    <property type="component" value="Unassembled WGS sequence"/>
</dbReference>
<evidence type="ECO:0000313" key="4">
    <source>
        <dbReference type="EMBL" id="ELU37712.1"/>
    </source>
</evidence>
<accession>L8WLR8</accession>
<dbReference type="OMA" id="THSRWDK"/>
<protein>
    <submittedName>
        <fullName evidence="4">KTI12 domain-containing protein</fullName>
    </submittedName>
</protein>
<evidence type="ECO:0000256" key="3">
    <source>
        <dbReference type="ARBA" id="ARBA00025768"/>
    </source>
</evidence>
<keyword evidence="2" id="KW-0067">ATP-binding</keyword>
<dbReference type="InterPro" id="IPR027417">
    <property type="entry name" value="P-loop_NTPase"/>
</dbReference>
<dbReference type="Pfam" id="PF08433">
    <property type="entry name" value="KTI12"/>
    <property type="match status" value="1"/>
</dbReference>
<dbReference type="SUPFAM" id="SSF52540">
    <property type="entry name" value="P-loop containing nucleoside triphosphate hydrolases"/>
    <property type="match status" value="1"/>
</dbReference>
<dbReference type="PANTHER" id="PTHR12435">
    <property type="match status" value="1"/>
</dbReference>
<dbReference type="OrthoDB" id="9972657at2759"/>
<evidence type="ECO:0000256" key="2">
    <source>
        <dbReference type="ARBA" id="ARBA00022840"/>
    </source>
</evidence>